<accession>X1QBF5</accession>
<name>X1QBF5_9ZZZZ</name>
<gene>
    <name evidence="1" type="ORF">S06H3_64311</name>
</gene>
<dbReference type="AlphaFoldDB" id="X1QBF5"/>
<evidence type="ECO:0000313" key="1">
    <source>
        <dbReference type="EMBL" id="GAI52126.1"/>
    </source>
</evidence>
<proteinExistence type="predicted"/>
<dbReference type="EMBL" id="BARV01042918">
    <property type="protein sequence ID" value="GAI52126.1"/>
    <property type="molecule type" value="Genomic_DNA"/>
</dbReference>
<organism evidence="1">
    <name type="scientific">marine sediment metagenome</name>
    <dbReference type="NCBI Taxonomy" id="412755"/>
    <lineage>
        <taxon>unclassified sequences</taxon>
        <taxon>metagenomes</taxon>
        <taxon>ecological metagenomes</taxon>
    </lineage>
</organism>
<protein>
    <submittedName>
        <fullName evidence="1">Uncharacterized protein</fullName>
    </submittedName>
</protein>
<comment type="caution">
    <text evidence="1">The sequence shown here is derived from an EMBL/GenBank/DDBJ whole genome shotgun (WGS) entry which is preliminary data.</text>
</comment>
<feature type="non-terminal residue" evidence="1">
    <location>
        <position position="1"/>
    </location>
</feature>
<reference evidence="1" key="1">
    <citation type="journal article" date="2014" name="Front. Microbiol.">
        <title>High frequency of phylogenetically diverse reductive dehalogenase-homologous genes in deep subseafloor sedimentary metagenomes.</title>
        <authorList>
            <person name="Kawai M."/>
            <person name="Futagami T."/>
            <person name="Toyoda A."/>
            <person name="Takaki Y."/>
            <person name="Nishi S."/>
            <person name="Hori S."/>
            <person name="Arai W."/>
            <person name="Tsubouchi T."/>
            <person name="Morono Y."/>
            <person name="Uchiyama I."/>
            <person name="Ito T."/>
            <person name="Fujiyama A."/>
            <person name="Inagaki F."/>
            <person name="Takami H."/>
        </authorList>
    </citation>
    <scope>NUCLEOTIDE SEQUENCE</scope>
    <source>
        <strain evidence="1">Expedition CK06-06</strain>
    </source>
</reference>
<sequence length="30" mass="3298">DGFSNLLVLRGNYPGSYILCSEAQDLPNLQ</sequence>